<keyword evidence="1" id="KW-0808">Transferase</keyword>
<dbReference type="SUPFAM" id="SSF53448">
    <property type="entry name" value="Nucleotide-diphospho-sugar transferases"/>
    <property type="match status" value="1"/>
</dbReference>
<dbReference type="OrthoDB" id="435332at2759"/>
<proteinExistence type="predicted"/>
<dbReference type="EMBL" id="CAJNDS010002631">
    <property type="protein sequence ID" value="CAE7550374.1"/>
    <property type="molecule type" value="Genomic_DNA"/>
</dbReference>
<dbReference type="PANTHER" id="PTHR32385:SF15">
    <property type="entry name" value="INOSITOL PHOSPHOCERAMIDE MANNOSYLTRANSFERASE 1"/>
    <property type="match status" value="1"/>
</dbReference>
<evidence type="ECO:0000313" key="2">
    <source>
        <dbReference type="EMBL" id="CAE7550374.1"/>
    </source>
</evidence>
<dbReference type="Pfam" id="PF04488">
    <property type="entry name" value="Gly_transf_sug"/>
    <property type="match status" value="1"/>
</dbReference>
<dbReference type="Proteomes" id="UP000604046">
    <property type="component" value="Unassembled WGS sequence"/>
</dbReference>
<keyword evidence="3" id="KW-1185">Reference proteome</keyword>
<dbReference type="InterPro" id="IPR051706">
    <property type="entry name" value="Glycosyltransferase_domain"/>
</dbReference>
<dbReference type="Gene3D" id="3.90.550.20">
    <property type="match status" value="1"/>
</dbReference>
<dbReference type="GO" id="GO:0000030">
    <property type="term" value="F:mannosyltransferase activity"/>
    <property type="evidence" value="ECO:0007669"/>
    <property type="project" value="TreeGrafter"/>
</dbReference>
<dbReference type="GO" id="GO:0016020">
    <property type="term" value="C:membrane"/>
    <property type="evidence" value="ECO:0007669"/>
    <property type="project" value="GOC"/>
</dbReference>
<sequence length="913" mass="99903">MSLYVQGASVLQDPMYRLLGPRGPHHPPDPHGPPPRAVLELSASTIPRLIHQVWLGSGAPDLLISTWQAYTLFAPESWVHRLWQSKEEVVQALAEVEDDLLRDWRRLYDQEATLAGSSDLIRWALLYAFGGVYIDADALWLGLPSTLERHLGNASFVAAWENKRSPFVATGVLASSRHGYVARQVLEMQVQRCQHCRLDLGRSPWDVFASGALTQLLVAGDQLKDEEVKVLDPGIFYPVRHSSDPWQKHGFYLPKLADLGAVSLDLGVTSNRYPSGAFAFGALPDTAATPNATEEGIVADADGQPQTRLPTFPRSHILQPTMGGEKQLMVVAHADDEVLFGSTLLAEGPEWTVVVATMPSEGYDQREAELLQALAEFPLVTEVRLLGYPECSKCVPLHPSLYDDFSRLLDRRWMRLVTHGPLGEYGHPQHRELLLALRSLGTGPVPVWVFQPRILDFTPPAARLAARVAALDAYASQAAVLALYRDWSSGAVPLHRFNYTLAREVCATGTRGLRLYQKTCSEQAGPLDVKLLRVDSVAIFAAGLAPEVAGAPHAALLEAPRLRRRLLHEAMRLSPDGFACTFGGTDTMLWLGASPDNTARILPFGPMLGRLWDDASRVLLWKTTSLAPRLQPFARGQPAQASSSSIRDCPLLIGPLAVILAFLRSAAAKVKASWNLCVHGLRDELLGLDAESVIPGEEEMALALSAAVEASGTFTPIQGSIPPRRCSSQDGWRRAWSWSAAHKAKVIQREVAATEHIGCCFTIERSEKQGSGKSVQQPSLMNQSLVFYKLLLAYSFGNSKLLDVWLREVLGVNAGISSGCLLIRKLLMLPARPSVSGHSFEVQPRFKNTGATSFGVISNMQGCRLRFEAVLNWLSRLSSDDLFTLASTCGECPTSSSTSWLRHTATSLQGAES</sequence>
<comment type="caution">
    <text evidence="2">The sequence shown here is derived from an EMBL/GenBank/DDBJ whole genome shotgun (WGS) entry which is preliminary data.</text>
</comment>
<dbReference type="AlphaFoldDB" id="A0A812U3X5"/>
<gene>
    <name evidence="2" type="ORF">SNAT2548_LOCUS30906</name>
</gene>
<accession>A0A812U3X5</accession>
<dbReference type="PANTHER" id="PTHR32385">
    <property type="entry name" value="MANNOSYL PHOSPHORYLINOSITOL CERAMIDE SYNTHASE"/>
    <property type="match status" value="1"/>
</dbReference>
<dbReference type="GO" id="GO:0051999">
    <property type="term" value="P:mannosyl-inositol phosphorylceramide biosynthetic process"/>
    <property type="evidence" value="ECO:0007669"/>
    <property type="project" value="TreeGrafter"/>
</dbReference>
<dbReference type="InterPro" id="IPR024078">
    <property type="entry name" value="LmbE-like_dom_sf"/>
</dbReference>
<reference evidence="2" key="1">
    <citation type="submission" date="2021-02" db="EMBL/GenBank/DDBJ databases">
        <authorList>
            <person name="Dougan E. K."/>
            <person name="Rhodes N."/>
            <person name="Thang M."/>
            <person name="Chan C."/>
        </authorList>
    </citation>
    <scope>NUCLEOTIDE SEQUENCE</scope>
</reference>
<dbReference type="Gene3D" id="3.40.50.10320">
    <property type="entry name" value="LmbE-like"/>
    <property type="match status" value="1"/>
</dbReference>
<dbReference type="SUPFAM" id="SSF102588">
    <property type="entry name" value="LmbE-like"/>
    <property type="match status" value="1"/>
</dbReference>
<evidence type="ECO:0000256" key="1">
    <source>
        <dbReference type="ARBA" id="ARBA00022679"/>
    </source>
</evidence>
<name>A0A812U3X5_9DINO</name>
<protein>
    <submittedName>
        <fullName evidence="2">Uncharacterized protein</fullName>
    </submittedName>
</protein>
<organism evidence="2 3">
    <name type="scientific">Symbiodinium natans</name>
    <dbReference type="NCBI Taxonomy" id="878477"/>
    <lineage>
        <taxon>Eukaryota</taxon>
        <taxon>Sar</taxon>
        <taxon>Alveolata</taxon>
        <taxon>Dinophyceae</taxon>
        <taxon>Suessiales</taxon>
        <taxon>Symbiodiniaceae</taxon>
        <taxon>Symbiodinium</taxon>
    </lineage>
</organism>
<dbReference type="InterPro" id="IPR007577">
    <property type="entry name" value="GlycoTrfase_DXD_sugar-bd_CS"/>
</dbReference>
<evidence type="ECO:0000313" key="3">
    <source>
        <dbReference type="Proteomes" id="UP000604046"/>
    </source>
</evidence>
<dbReference type="InterPro" id="IPR029044">
    <property type="entry name" value="Nucleotide-diphossugar_trans"/>
</dbReference>